<keyword evidence="2" id="KW-0067">ATP-binding</keyword>
<keyword evidence="5" id="KW-1185">Reference proteome</keyword>
<dbReference type="Proteomes" id="UP000766486">
    <property type="component" value="Unassembled WGS sequence"/>
</dbReference>
<evidence type="ECO:0000256" key="2">
    <source>
        <dbReference type="ARBA" id="ARBA00022840"/>
    </source>
</evidence>
<accession>A0ABY6UIM4</accession>
<name>A0ABY6UIM4_BIOOC</name>
<dbReference type="SUPFAM" id="SSF55060">
    <property type="entry name" value="GHMP Kinase, C-terminal domain"/>
    <property type="match status" value="1"/>
</dbReference>
<dbReference type="PANTHER" id="PTHR10457:SF7">
    <property type="entry name" value="GALACTOKINASE-RELATED"/>
    <property type="match status" value="1"/>
</dbReference>
<dbReference type="EMBL" id="CABFNS010000826">
    <property type="protein sequence ID" value="VUC30998.1"/>
    <property type="molecule type" value="Genomic_DNA"/>
</dbReference>
<gene>
    <name evidence="4" type="ORF">CLO192961_LOCUS296348</name>
</gene>
<proteinExistence type="predicted"/>
<protein>
    <submittedName>
        <fullName evidence="4">Uncharacterized protein</fullName>
    </submittedName>
</protein>
<evidence type="ECO:0000313" key="5">
    <source>
        <dbReference type="Proteomes" id="UP000766486"/>
    </source>
</evidence>
<evidence type="ECO:0000256" key="1">
    <source>
        <dbReference type="ARBA" id="ARBA00022741"/>
    </source>
</evidence>
<dbReference type="Gene3D" id="1.20.1440.340">
    <property type="match status" value="1"/>
</dbReference>
<keyword evidence="1" id="KW-0547">Nucleotide-binding</keyword>
<evidence type="ECO:0000256" key="3">
    <source>
        <dbReference type="ARBA" id="ARBA00023221"/>
    </source>
</evidence>
<dbReference type="PANTHER" id="PTHR10457">
    <property type="entry name" value="MEVALONATE KINASE/GALACTOKINASE"/>
    <property type="match status" value="1"/>
</dbReference>
<keyword evidence="3" id="KW-0443">Lipid metabolism</keyword>
<organism evidence="4 5">
    <name type="scientific">Bionectria ochroleuca</name>
    <name type="common">Gliocladium roseum</name>
    <dbReference type="NCBI Taxonomy" id="29856"/>
    <lineage>
        <taxon>Eukaryota</taxon>
        <taxon>Fungi</taxon>
        <taxon>Dikarya</taxon>
        <taxon>Ascomycota</taxon>
        <taxon>Pezizomycotina</taxon>
        <taxon>Sordariomycetes</taxon>
        <taxon>Hypocreomycetidae</taxon>
        <taxon>Hypocreales</taxon>
        <taxon>Bionectriaceae</taxon>
        <taxon>Clonostachys</taxon>
    </lineage>
</organism>
<keyword evidence="3" id="KW-0753">Steroid metabolism</keyword>
<dbReference type="InterPro" id="IPR036554">
    <property type="entry name" value="GHMP_kinase_C_sf"/>
</dbReference>
<sequence>MTAAFSNALLCPGQALPSDDGPLGTTLHGFHVNLISNTPRDLSLKEQLNRLIALVEMTLAQTEGYTITDFARILEISEPEARQNIMSGFPVHAEIFKLRQRALHVYEEALRTGEFVDLLENSENSTSAGRAGEYHENLGRLMNESQKSLTQLYECSCPEIDEICALVQLR</sequence>
<evidence type="ECO:0000313" key="4">
    <source>
        <dbReference type="EMBL" id="VUC30998.1"/>
    </source>
</evidence>
<comment type="caution">
    <text evidence="4">The sequence shown here is derived from an EMBL/GenBank/DDBJ whole genome shotgun (WGS) entry which is preliminary data.</text>
</comment>
<reference evidence="4 5" key="1">
    <citation type="submission" date="2019-06" db="EMBL/GenBank/DDBJ databases">
        <authorList>
            <person name="Broberg M."/>
        </authorList>
    </citation>
    <scope>NUCLEOTIDE SEQUENCE [LARGE SCALE GENOMIC DNA]</scope>
</reference>